<comment type="caution">
    <text evidence="2">The sequence shown here is derived from an EMBL/GenBank/DDBJ whole genome shotgun (WGS) entry which is preliminary data.</text>
</comment>
<dbReference type="EMBL" id="MNAD01000393">
    <property type="protein sequence ID" value="OJT13573.1"/>
    <property type="molecule type" value="Genomic_DNA"/>
</dbReference>
<reference evidence="2 3" key="1">
    <citation type="submission" date="2016-10" db="EMBL/GenBank/DDBJ databases">
        <title>Genome sequence of the basidiomycete white-rot fungus Trametes pubescens.</title>
        <authorList>
            <person name="Makela M.R."/>
            <person name="Granchi Z."/>
            <person name="Peng M."/>
            <person name="De Vries R.P."/>
            <person name="Grigoriev I."/>
            <person name="Riley R."/>
            <person name="Hilden K."/>
        </authorList>
    </citation>
    <scope>NUCLEOTIDE SEQUENCE [LARGE SCALE GENOMIC DNA]</scope>
    <source>
        <strain evidence="2 3">FBCC735</strain>
    </source>
</reference>
<dbReference type="AlphaFoldDB" id="A0A1M2W1A5"/>
<evidence type="ECO:0000313" key="2">
    <source>
        <dbReference type="EMBL" id="OJT13573.1"/>
    </source>
</evidence>
<name>A0A1M2W1A5_TRAPU</name>
<protein>
    <submittedName>
        <fullName evidence="2">Uncharacterized protein</fullName>
    </submittedName>
</protein>
<dbReference type="STRING" id="154538.A0A1M2W1A5"/>
<evidence type="ECO:0000313" key="3">
    <source>
        <dbReference type="Proteomes" id="UP000184267"/>
    </source>
</evidence>
<organism evidence="2 3">
    <name type="scientific">Trametes pubescens</name>
    <name type="common">White-rot fungus</name>
    <dbReference type="NCBI Taxonomy" id="154538"/>
    <lineage>
        <taxon>Eukaryota</taxon>
        <taxon>Fungi</taxon>
        <taxon>Dikarya</taxon>
        <taxon>Basidiomycota</taxon>
        <taxon>Agaricomycotina</taxon>
        <taxon>Agaricomycetes</taxon>
        <taxon>Polyporales</taxon>
        <taxon>Polyporaceae</taxon>
        <taxon>Trametes</taxon>
    </lineage>
</organism>
<feature type="compositionally biased region" description="Basic and acidic residues" evidence="1">
    <location>
        <begin position="149"/>
        <end position="166"/>
    </location>
</feature>
<gene>
    <name evidence="2" type="ORF">TRAPUB_9879</name>
</gene>
<accession>A0A1M2W1A5</accession>
<feature type="region of interest" description="Disordered" evidence="1">
    <location>
        <begin position="149"/>
        <end position="172"/>
    </location>
</feature>
<dbReference type="OrthoDB" id="10253878at2759"/>
<evidence type="ECO:0000256" key="1">
    <source>
        <dbReference type="SAM" id="MobiDB-lite"/>
    </source>
</evidence>
<dbReference type="Proteomes" id="UP000184267">
    <property type="component" value="Unassembled WGS sequence"/>
</dbReference>
<dbReference type="OMA" id="APYTHIS"/>
<proteinExistence type="predicted"/>
<keyword evidence="3" id="KW-1185">Reference proteome</keyword>
<sequence length="243" mass="26735">MRALRVVLICMRTSLRDAGPHRPLLHRRRGDRVRAVLQPVSAKSLAPAQNLAPYTHISSFYRIANAMDGKPKPRGRTPESLVLRQMKIFKEQWAGMGMSLDLGLCGETSWGRVGHAGLRTRAPRATTCPSASGGRVNLAGGKVEKIEKLEKSGGLEAEERRDDGSGVHDYPPAEADKYVAYPELMAASVEYIRRELVRLERIPNEVFLGQGVIGTESYGLEPLRFGSVRSAHGLVAVLAREQQ</sequence>